<sequence>VAHRSNRRLLGVHSGRAACSAVRSAATMLYSGLIHDRLQNIYFLPNGVVSFINKSWDSDWSSAMYNSSTQPNNPYLCVTLKRPRSNTIYCGTNHLANNNSHYYI</sequence>
<dbReference type="STRING" id="8154.ENSACLP00000023269"/>
<dbReference type="Proteomes" id="UP000265100">
    <property type="component" value="Chromosome 19"/>
</dbReference>
<dbReference type="Bgee" id="ENSACLG00000015800">
    <property type="expression patterns" value="Expressed in testis and 8 other cell types or tissues"/>
</dbReference>
<organism evidence="1 2">
    <name type="scientific">Astatotilapia calliptera</name>
    <name type="common">Eastern happy</name>
    <name type="synonym">Chromis callipterus</name>
    <dbReference type="NCBI Taxonomy" id="8154"/>
    <lineage>
        <taxon>Eukaryota</taxon>
        <taxon>Metazoa</taxon>
        <taxon>Chordata</taxon>
        <taxon>Craniata</taxon>
        <taxon>Vertebrata</taxon>
        <taxon>Euteleostomi</taxon>
        <taxon>Actinopterygii</taxon>
        <taxon>Neopterygii</taxon>
        <taxon>Teleostei</taxon>
        <taxon>Neoteleostei</taxon>
        <taxon>Acanthomorphata</taxon>
        <taxon>Ovalentaria</taxon>
        <taxon>Cichlomorphae</taxon>
        <taxon>Cichliformes</taxon>
        <taxon>Cichlidae</taxon>
        <taxon>African cichlids</taxon>
        <taxon>Pseudocrenilabrinae</taxon>
        <taxon>Haplochromini</taxon>
        <taxon>Astatotilapia</taxon>
    </lineage>
</organism>
<keyword evidence="2" id="KW-1185">Reference proteome</keyword>
<reference evidence="1" key="2">
    <citation type="submission" date="2025-08" db="UniProtKB">
        <authorList>
            <consortium name="Ensembl"/>
        </authorList>
    </citation>
    <scope>IDENTIFICATION</scope>
</reference>
<reference evidence="1" key="3">
    <citation type="submission" date="2025-09" db="UniProtKB">
        <authorList>
            <consortium name="Ensembl"/>
        </authorList>
    </citation>
    <scope>IDENTIFICATION</scope>
</reference>
<proteinExistence type="predicted"/>
<evidence type="ECO:0000313" key="1">
    <source>
        <dbReference type="Ensembl" id="ENSACLP00000023269.2"/>
    </source>
</evidence>
<protein>
    <submittedName>
        <fullName evidence="1">Uncharacterized protein</fullName>
    </submittedName>
</protein>
<accession>A0A3P8Q2P6</accession>
<name>A0A3P8Q2P6_ASTCA</name>
<evidence type="ECO:0000313" key="2">
    <source>
        <dbReference type="Proteomes" id="UP000265100"/>
    </source>
</evidence>
<dbReference type="Ensembl" id="ENSACLT00000023822.2">
    <property type="protein sequence ID" value="ENSACLP00000023269.2"/>
    <property type="gene ID" value="ENSACLG00000036596.1"/>
</dbReference>
<reference evidence="1" key="1">
    <citation type="submission" date="2018-05" db="EMBL/GenBank/DDBJ databases">
        <authorList>
            <person name="Datahose"/>
        </authorList>
    </citation>
    <scope>NUCLEOTIDE SEQUENCE</scope>
</reference>
<dbReference type="AlphaFoldDB" id="A0A3P8Q2P6"/>